<keyword evidence="4" id="KW-1185">Reference proteome</keyword>
<name>A0A1I0P3Y1_9RHOB</name>
<dbReference type="STRING" id="1173584.SAMN05444851_1315"/>
<evidence type="ECO:0000256" key="1">
    <source>
        <dbReference type="SAM" id="MobiDB-lite"/>
    </source>
</evidence>
<reference evidence="3 4" key="1">
    <citation type="submission" date="2016-10" db="EMBL/GenBank/DDBJ databases">
        <authorList>
            <person name="de Groot N.N."/>
        </authorList>
    </citation>
    <scope>NUCLEOTIDE SEQUENCE [LARGE SCALE GENOMIC DNA]</scope>
    <source>
        <strain evidence="3 4">DSM 29439</strain>
    </source>
</reference>
<keyword evidence="2" id="KW-0812">Transmembrane</keyword>
<feature type="compositionally biased region" description="Basic and acidic residues" evidence="1">
    <location>
        <begin position="75"/>
        <end position="92"/>
    </location>
</feature>
<dbReference type="Proteomes" id="UP000199650">
    <property type="component" value="Unassembled WGS sequence"/>
</dbReference>
<accession>A0A1I0P3Y1</accession>
<evidence type="ECO:0000313" key="3">
    <source>
        <dbReference type="EMBL" id="SEW08707.1"/>
    </source>
</evidence>
<protein>
    <recommendedName>
        <fullName evidence="5">DUF2842 domain-containing protein</fullName>
    </recommendedName>
</protein>
<organism evidence="3 4">
    <name type="scientific">Aliiroseovarius sediminilitoris</name>
    <dbReference type="NCBI Taxonomy" id="1173584"/>
    <lineage>
        <taxon>Bacteria</taxon>
        <taxon>Pseudomonadati</taxon>
        <taxon>Pseudomonadota</taxon>
        <taxon>Alphaproteobacteria</taxon>
        <taxon>Rhodobacterales</taxon>
        <taxon>Paracoccaceae</taxon>
        <taxon>Aliiroseovarius</taxon>
    </lineage>
</organism>
<feature type="transmembrane region" description="Helical" evidence="2">
    <location>
        <begin position="12"/>
        <end position="33"/>
    </location>
</feature>
<keyword evidence="2" id="KW-0472">Membrane</keyword>
<dbReference type="EMBL" id="FOJB01000001">
    <property type="protein sequence ID" value="SEW08707.1"/>
    <property type="molecule type" value="Genomic_DNA"/>
</dbReference>
<gene>
    <name evidence="3" type="ORF">SAMN05444851_1315</name>
</gene>
<dbReference type="Pfam" id="PF11003">
    <property type="entry name" value="DUF2842"/>
    <property type="match status" value="1"/>
</dbReference>
<sequence length="92" mass="10358">MALGYKARKRLSLLVLLVGLPLYILVAVKVVSLFDRPPILMELLVYIVLGFLWMIPLRKVFLGVGKPDPDADPDSYPHDPVDAEEEKRGTKK</sequence>
<dbReference type="InterPro" id="IPR021265">
    <property type="entry name" value="DUF2842"/>
</dbReference>
<dbReference type="OrthoDB" id="7510023at2"/>
<keyword evidence="2" id="KW-1133">Transmembrane helix</keyword>
<dbReference type="AlphaFoldDB" id="A0A1I0P3Y1"/>
<evidence type="ECO:0008006" key="5">
    <source>
        <dbReference type="Google" id="ProtNLM"/>
    </source>
</evidence>
<evidence type="ECO:0000313" key="4">
    <source>
        <dbReference type="Proteomes" id="UP000199650"/>
    </source>
</evidence>
<dbReference type="RefSeq" id="WP_091429276.1">
    <property type="nucleotide sequence ID" value="NZ_FOJB01000001.1"/>
</dbReference>
<feature type="region of interest" description="Disordered" evidence="1">
    <location>
        <begin position="69"/>
        <end position="92"/>
    </location>
</feature>
<feature type="transmembrane region" description="Helical" evidence="2">
    <location>
        <begin position="39"/>
        <end position="57"/>
    </location>
</feature>
<proteinExistence type="predicted"/>
<evidence type="ECO:0000256" key="2">
    <source>
        <dbReference type="SAM" id="Phobius"/>
    </source>
</evidence>